<proteinExistence type="predicted"/>
<protein>
    <submittedName>
        <fullName evidence="1">Uncharacterized protein</fullName>
    </submittedName>
</protein>
<dbReference type="Proteomes" id="UP000324241">
    <property type="component" value="Unassembled WGS sequence"/>
</dbReference>
<dbReference type="RefSeq" id="XP_033427903.1">
    <property type="nucleotide sequence ID" value="XM_033569097.1"/>
</dbReference>
<dbReference type="AlphaFoldDB" id="A0A5M9MND6"/>
<dbReference type="EMBL" id="QUQM01000003">
    <property type="protein sequence ID" value="KAA8648542.1"/>
    <property type="molecule type" value="Genomic_DNA"/>
</dbReference>
<evidence type="ECO:0000313" key="2">
    <source>
        <dbReference type="Proteomes" id="UP000324241"/>
    </source>
</evidence>
<dbReference type="GeneID" id="54327129"/>
<dbReference type="VEuPathDB" id="FungiDB:EYZ11_001101"/>
<comment type="caution">
    <text evidence="1">The sequence shown here is derived from an EMBL/GenBank/DDBJ whole genome shotgun (WGS) entry which is preliminary data.</text>
</comment>
<accession>A0A5M9MND6</accession>
<organism evidence="1 2">
    <name type="scientific">Aspergillus tanneri</name>
    <dbReference type="NCBI Taxonomy" id="1220188"/>
    <lineage>
        <taxon>Eukaryota</taxon>
        <taxon>Fungi</taxon>
        <taxon>Dikarya</taxon>
        <taxon>Ascomycota</taxon>
        <taxon>Pezizomycotina</taxon>
        <taxon>Eurotiomycetes</taxon>
        <taxon>Eurotiomycetidae</taxon>
        <taxon>Eurotiales</taxon>
        <taxon>Aspergillaceae</taxon>
        <taxon>Aspergillus</taxon>
        <taxon>Aspergillus subgen. Circumdati</taxon>
    </lineage>
</organism>
<evidence type="ECO:0000313" key="1">
    <source>
        <dbReference type="EMBL" id="KAA8648542.1"/>
    </source>
</evidence>
<reference evidence="1 2" key="1">
    <citation type="submission" date="2019-08" db="EMBL/GenBank/DDBJ databases">
        <title>The genome sequence of a newly discovered highly antifungal drug resistant Aspergillus species, Aspergillus tanneri NIH 1004.</title>
        <authorList>
            <person name="Mounaud S."/>
            <person name="Singh I."/>
            <person name="Joardar V."/>
            <person name="Pakala S."/>
            <person name="Pakala S."/>
            <person name="Venepally P."/>
            <person name="Chung J.K."/>
            <person name="Losada L."/>
            <person name="Nierman W.C."/>
        </authorList>
    </citation>
    <scope>NUCLEOTIDE SEQUENCE [LARGE SCALE GENOMIC DNA]</scope>
    <source>
        <strain evidence="1 2">NIH1004</strain>
    </source>
</reference>
<name>A0A5M9MND6_9EURO</name>
<gene>
    <name evidence="1" type="ORF">ATNIH1004_004427</name>
</gene>
<sequence length="95" mass="10760">MHLAQPLKIVGYAEAVVETNDEIVGELAARSFSMVHLAVNMQDDATHAVRPIWLSVLVFMGMLEMENDENCDYQIADTVAEWYYRFRSLAGIKLP</sequence>